<comment type="caution">
    <text evidence="9">The sequence shown here is derived from an EMBL/GenBank/DDBJ whole genome shotgun (WGS) entry which is preliminary data.</text>
</comment>
<dbReference type="EMBL" id="SDWW01000067">
    <property type="protein sequence ID" value="RYV49531.1"/>
    <property type="molecule type" value="Genomic_DNA"/>
</dbReference>
<keyword evidence="10" id="KW-1185">Reference proteome</keyword>
<dbReference type="InterPro" id="IPR050367">
    <property type="entry name" value="APC_superfamily"/>
</dbReference>
<feature type="transmembrane region" description="Helical" evidence="8">
    <location>
        <begin position="68"/>
        <end position="86"/>
    </location>
</feature>
<evidence type="ECO:0000313" key="9">
    <source>
        <dbReference type="EMBL" id="RYV49531.1"/>
    </source>
</evidence>
<feature type="transmembrane region" description="Helical" evidence="8">
    <location>
        <begin position="283"/>
        <end position="305"/>
    </location>
</feature>
<dbReference type="Pfam" id="PF13520">
    <property type="entry name" value="AA_permease_2"/>
    <property type="match status" value="1"/>
</dbReference>
<dbReference type="Proteomes" id="UP000293764">
    <property type="component" value="Unassembled WGS sequence"/>
</dbReference>
<comment type="subcellular location">
    <subcellularLocation>
        <location evidence="1">Cell membrane</location>
        <topology evidence="1">Multi-pass membrane protein</topology>
    </subcellularLocation>
</comment>
<feature type="transmembrane region" description="Helical" evidence="8">
    <location>
        <begin position="384"/>
        <end position="404"/>
    </location>
</feature>
<evidence type="ECO:0000256" key="4">
    <source>
        <dbReference type="ARBA" id="ARBA00022692"/>
    </source>
</evidence>
<accession>A0A4Q5N0K3</accession>
<proteinExistence type="predicted"/>
<dbReference type="Gene3D" id="1.20.1740.10">
    <property type="entry name" value="Amino acid/polyamine transporter I"/>
    <property type="match status" value="1"/>
</dbReference>
<keyword evidence="5 8" id="KW-1133">Transmembrane helix</keyword>
<evidence type="ECO:0000256" key="6">
    <source>
        <dbReference type="ARBA" id="ARBA00023136"/>
    </source>
</evidence>
<evidence type="ECO:0000256" key="1">
    <source>
        <dbReference type="ARBA" id="ARBA00004651"/>
    </source>
</evidence>
<dbReference type="PANTHER" id="PTHR42770">
    <property type="entry name" value="AMINO ACID TRANSPORTER-RELATED"/>
    <property type="match status" value="1"/>
</dbReference>
<dbReference type="GO" id="GO:0005886">
    <property type="term" value="C:plasma membrane"/>
    <property type="evidence" value="ECO:0007669"/>
    <property type="project" value="UniProtKB-SubCell"/>
</dbReference>
<feature type="transmembrane region" description="Helical" evidence="8">
    <location>
        <begin position="174"/>
        <end position="193"/>
    </location>
</feature>
<evidence type="ECO:0000256" key="5">
    <source>
        <dbReference type="ARBA" id="ARBA00022989"/>
    </source>
</evidence>
<dbReference type="PANTHER" id="PTHR42770:SF15">
    <property type="entry name" value="GLUTAMATE_GAMMA-AMINOBUTYRATE ANTIPORTER-RELATED"/>
    <property type="match status" value="1"/>
</dbReference>
<feature type="transmembrane region" description="Helical" evidence="8">
    <location>
        <begin position="92"/>
        <end position="110"/>
    </location>
</feature>
<feature type="transmembrane region" description="Helical" evidence="8">
    <location>
        <begin position="487"/>
        <end position="509"/>
    </location>
</feature>
<feature type="transmembrane region" description="Helical" evidence="8">
    <location>
        <begin position="459"/>
        <end position="481"/>
    </location>
</feature>
<feature type="transmembrane region" description="Helical" evidence="8">
    <location>
        <begin position="244"/>
        <end position="262"/>
    </location>
</feature>
<evidence type="ECO:0000256" key="8">
    <source>
        <dbReference type="SAM" id="Phobius"/>
    </source>
</evidence>
<dbReference type="OrthoDB" id="3170677at2"/>
<keyword evidence="2" id="KW-0813">Transport</keyword>
<evidence type="ECO:0000256" key="2">
    <source>
        <dbReference type="ARBA" id="ARBA00022448"/>
    </source>
</evidence>
<keyword evidence="4 8" id="KW-0812">Transmembrane</keyword>
<sequence length="538" mass="58013">MYFCTTSKVVRLYMSGGSRPLRGVRRPNSSSSGMPSKGAAAMTVQTDRPPTGADDGTTGRPTFRMFDMVLFSVAAMLLLSQLTVTAAVGPTAIFWTVAIIVVFFVPYGLVTSELGSAYPDAGGIYAWVVRAFGNRWGSRVSWWYWLNVGLWVPSVYLMFSGAISSMFFGGDLNFWVQVAITVTLIWINYWVNVRSLKTGTWVSNLGAGITIAVIIALAIAGGIYASAHGSATSWTMDTVIPTDALPAFIAALPIVIYNFLGFELMSSASTQMANPQRDVPKTIFIAGVLIGGFYLIATVGMQLILPADEISQTTGLIDALRHGFGDSAVANAVVTILGIGALFCFFASLVPWTIGANIAAAEAAQQGDLPKVFARTHPTRGTPVGAAMLCSIVGTVFTVGYAGLFSLTDGAIDDLFWNLFAFSSVIFLLPYIVMMLAFAKLRHIDADRPRPYRVPGGPVMTWLMTWIPVALLAAAAVFFVWNPYDYSLAVTGSILVGLVVTVVFQEYFCARSPEWTRQRAIERGEDPDTASQFADAHL</sequence>
<keyword evidence="3" id="KW-1003">Cell membrane</keyword>
<name>A0A4Q5N0K3_9MICO</name>
<evidence type="ECO:0000256" key="7">
    <source>
        <dbReference type="SAM" id="MobiDB-lite"/>
    </source>
</evidence>
<evidence type="ECO:0000313" key="10">
    <source>
        <dbReference type="Proteomes" id="UP000293764"/>
    </source>
</evidence>
<feature type="transmembrane region" description="Helical" evidence="8">
    <location>
        <begin position="416"/>
        <end position="438"/>
    </location>
</feature>
<protein>
    <submittedName>
        <fullName evidence="9">APC family permease</fullName>
    </submittedName>
</protein>
<keyword evidence="6 8" id="KW-0472">Membrane</keyword>
<feature type="transmembrane region" description="Helical" evidence="8">
    <location>
        <begin position="328"/>
        <end position="350"/>
    </location>
</feature>
<organism evidence="9 10">
    <name type="scientific">Pengzhenrongella frigida</name>
    <dbReference type="NCBI Taxonomy" id="1259133"/>
    <lineage>
        <taxon>Bacteria</taxon>
        <taxon>Bacillati</taxon>
        <taxon>Actinomycetota</taxon>
        <taxon>Actinomycetes</taxon>
        <taxon>Micrococcales</taxon>
        <taxon>Pengzhenrongella</taxon>
    </lineage>
</organism>
<feature type="region of interest" description="Disordered" evidence="7">
    <location>
        <begin position="20"/>
        <end position="59"/>
    </location>
</feature>
<feature type="transmembrane region" description="Helical" evidence="8">
    <location>
        <begin position="205"/>
        <end position="224"/>
    </location>
</feature>
<dbReference type="AlphaFoldDB" id="A0A4Q5N0K3"/>
<gene>
    <name evidence="9" type="ORF">EUA98_18315</name>
</gene>
<evidence type="ECO:0000256" key="3">
    <source>
        <dbReference type="ARBA" id="ARBA00022475"/>
    </source>
</evidence>
<dbReference type="PIRSF" id="PIRSF006060">
    <property type="entry name" value="AA_transporter"/>
    <property type="match status" value="1"/>
</dbReference>
<feature type="transmembrane region" description="Helical" evidence="8">
    <location>
        <begin position="142"/>
        <end position="168"/>
    </location>
</feature>
<dbReference type="GO" id="GO:0022857">
    <property type="term" value="F:transmembrane transporter activity"/>
    <property type="evidence" value="ECO:0007669"/>
    <property type="project" value="InterPro"/>
</dbReference>
<reference evidence="9 10" key="1">
    <citation type="submission" date="2019-01" db="EMBL/GenBank/DDBJ databases">
        <title>Novel species of Cellulomonas.</title>
        <authorList>
            <person name="Liu Q."/>
            <person name="Xin Y.-H."/>
        </authorList>
    </citation>
    <scope>NUCLEOTIDE SEQUENCE [LARGE SCALE GENOMIC DNA]</scope>
    <source>
        <strain evidence="9 10">HLT2-17</strain>
    </source>
</reference>
<dbReference type="InterPro" id="IPR002293">
    <property type="entry name" value="AA/rel_permease1"/>
</dbReference>